<dbReference type="Pfam" id="PF08448">
    <property type="entry name" value="PAS_4"/>
    <property type="match status" value="1"/>
</dbReference>
<dbReference type="SMART" id="SM00086">
    <property type="entry name" value="PAC"/>
    <property type="match status" value="3"/>
</dbReference>
<proteinExistence type="predicted"/>
<sequence>MFGAGENGSWQAKNPAAGSIGKQMVNDEAEVIIQEALLTQEHLKFFIQQMPVAVAMFDREMRYLAVSRRWMEDYHLTGSVIGLSHYDVFPEIPEKWKDVHRRGLTGEIISADEDFFVRQDGKIQWQRWEMRPWGNFNPPDGITVFTEDITERVRDKELLQRLVTSLQEEKDRLSTLLESITDEVWFTDTHGKIVLINRSGREAFDLPQNAEVEMEKLLAGVEVLRSDRTQRPSEEAAPFRALAGEVVSNVEEIVLIPSTGEFRHRQVNAVPVIGAAGQILGSVSVVRDITEQKLAEKILHDSENRMRLALQVSRSFTFEWQPDTDKVIRSDSCAEILGLSGDEAIHDTGQNFIERICSEDRAQVQRVTQELNPANNKYEVEYRVVHEDGHIVVLEEMGQGEFDSEGKLVKLIGVATEITQRKYVEEALAKLNGQLEDRINQRTNELAQSLEALKQEHIQRMETINNLREKDQLLIQQSRLAAMGEMVNNIAHQWRQPLNVVGLHLQHLELLHDQGQLSTENLNASIQTAMEQITHMSSTIDDFRNFFRPNKEKRLFNLQEAANKTISLINADMANKGIEIVMDLQKEGKVFGFFNEFCQALMSILQNARDVLVERKVITPRIKIQSKSEADNLLIIITDNAGGIAPDVMSRLFEPYFSTKGVQGTGIGLYMAKSIIEAMGGTITAFNTGSGAAFEIMIETA</sequence>
<dbReference type="Pfam" id="PF00512">
    <property type="entry name" value="HisKA"/>
    <property type="match status" value="1"/>
</dbReference>
<dbReference type="CDD" id="cd00130">
    <property type="entry name" value="PAS"/>
    <property type="match status" value="2"/>
</dbReference>
<comment type="caution">
    <text evidence="10">The sequence shown here is derived from an EMBL/GenBank/DDBJ whole genome shotgun (WGS) entry which is preliminary data.</text>
</comment>
<dbReference type="Gene3D" id="3.30.450.20">
    <property type="entry name" value="PAS domain"/>
    <property type="match status" value="3"/>
</dbReference>
<dbReference type="Gene3D" id="2.10.70.100">
    <property type="match status" value="1"/>
</dbReference>
<dbReference type="SUPFAM" id="SSF47384">
    <property type="entry name" value="Homodimeric domain of signal transducing histidine kinase"/>
    <property type="match status" value="1"/>
</dbReference>
<dbReference type="InterPro" id="IPR003594">
    <property type="entry name" value="HATPase_dom"/>
</dbReference>
<dbReference type="PROSITE" id="PS50112">
    <property type="entry name" value="PAS"/>
    <property type="match status" value="1"/>
</dbReference>
<dbReference type="InterPro" id="IPR013655">
    <property type="entry name" value="PAS_fold_3"/>
</dbReference>
<keyword evidence="5" id="KW-0418">Kinase</keyword>
<feature type="coiled-coil region" evidence="6">
    <location>
        <begin position="156"/>
        <end position="183"/>
    </location>
</feature>
<dbReference type="Pfam" id="PF08447">
    <property type="entry name" value="PAS_3"/>
    <property type="match status" value="1"/>
</dbReference>
<reference evidence="10 11" key="1">
    <citation type="submission" date="2021-05" db="EMBL/GenBank/DDBJ databases">
        <title>The draft genome of Geobacter chapellei DSM 13688.</title>
        <authorList>
            <person name="Xu Z."/>
            <person name="Masuda Y."/>
            <person name="Itoh H."/>
            <person name="Senoo K."/>
        </authorList>
    </citation>
    <scope>NUCLEOTIDE SEQUENCE [LARGE SCALE GENOMIC DNA]</scope>
    <source>
        <strain evidence="10 11">DSM 13688</strain>
    </source>
</reference>
<evidence type="ECO:0000259" key="7">
    <source>
        <dbReference type="PROSITE" id="PS50109"/>
    </source>
</evidence>
<dbReference type="Proteomes" id="UP000784128">
    <property type="component" value="Unassembled WGS sequence"/>
</dbReference>
<dbReference type="EC" id="2.7.13.3" evidence="2"/>
<feature type="domain" description="PAS" evidence="8">
    <location>
        <begin position="302"/>
        <end position="375"/>
    </location>
</feature>
<dbReference type="EMBL" id="JAHDYS010000016">
    <property type="protein sequence ID" value="MBT1073088.1"/>
    <property type="molecule type" value="Genomic_DNA"/>
</dbReference>
<dbReference type="PROSITE" id="PS50109">
    <property type="entry name" value="HIS_KIN"/>
    <property type="match status" value="1"/>
</dbReference>
<dbReference type="InterPro" id="IPR001610">
    <property type="entry name" value="PAC"/>
</dbReference>
<evidence type="ECO:0000256" key="4">
    <source>
        <dbReference type="ARBA" id="ARBA00022679"/>
    </source>
</evidence>
<accession>A0ABS5UBR6</accession>
<dbReference type="InterPro" id="IPR036890">
    <property type="entry name" value="HATPase_C_sf"/>
</dbReference>
<dbReference type="NCBIfam" id="TIGR00229">
    <property type="entry name" value="sensory_box"/>
    <property type="match status" value="3"/>
</dbReference>
<evidence type="ECO:0000256" key="1">
    <source>
        <dbReference type="ARBA" id="ARBA00000085"/>
    </source>
</evidence>
<evidence type="ECO:0000256" key="6">
    <source>
        <dbReference type="SAM" id="Coils"/>
    </source>
</evidence>
<dbReference type="PANTHER" id="PTHR43304:SF1">
    <property type="entry name" value="PAC DOMAIN-CONTAINING PROTEIN"/>
    <property type="match status" value="1"/>
</dbReference>
<dbReference type="InterPro" id="IPR013656">
    <property type="entry name" value="PAS_4"/>
</dbReference>
<dbReference type="InterPro" id="IPR036097">
    <property type="entry name" value="HisK_dim/P_sf"/>
</dbReference>
<dbReference type="Pfam" id="PF00989">
    <property type="entry name" value="PAS"/>
    <property type="match status" value="1"/>
</dbReference>
<evidence type="ECO:0000256" key="5">
    <source>
        <dbReference type="ARBA" id="ARBA00022777"/>
    </source>
</evidence>
<dbReference type="SUPFAM" id="SSF55874">
    <property type="entry name" value="ATPase domain of HSP90 chaperone/DNA topoisomerase II/histidine kinase"/>
    <property type="match status" value="1"/>
</dbReference>
<dbReference type="InterPro" id="IPR000014">
    <property type="entry name" value="PAS"/>
</dbReference>
<dbReference type="Pfam" id="PF02518">
    <property type="entry name" value="HATPase_c"/>
    <property type="match status" value="1"/>
</dbReference>
<evidence type="ECO:0000313" key="10">
    <source>
        <dbReference type="EMBL" id="MBT1073088.1"/>
    </source>
</evidence>
<evidence type="ECO:0000313" key="11">
    <source>
        <dbReference type="Proteomes" id="UP000784128"/>
    </source>
</evidence>
<dbReference type="Gene3D" id="3.30.565.10">
    <property type="entry name" value="Histidine kinase-like ATPase, C-terminal domain"/>
    <property type="match status" value="1"/>
</dbReference>
<dbReference type="SUPFAM" id="SSF55785">
    <property type="entry name" value="PYP-like sensor domain (PAS domain)"/>
    <property type="match status" value="3"/>
</dbReference>
<protein>
    <recommendedName>
        <fullName evidence="2">histidine kinase</fullName>
        <ecNumber evidence="2">2.7.13.3</ecNumber>
    </recommendedName>
</protein>
<feature type="domain" description="PAC" evidence="9">
    <location>
        <begin position="249"/>
        <end position="301"/>
    </location>
</feature>
<dbReference type="InterPro" id="IPR035965">
    <property type="entry name" value="PAS-like_dom_sf"/>
</dbReference>
<dbReference type="PANTHER" id="PTHR43304">
    <property type="entry name" value="PHYTOCHROME-LIKE PROTEIN CPH1"/>
    <property type="match status" value="1"/>
</dbReference>
<evidence type="ECO:0000256" key="3">
    <source>
        <dbReference type="ARBA" id="ARBA00022553"/>
    </source>
</evidence>
<feature type="domain" description="PAC" evidence="9">
    <location>
        <begin position="378"/>
        <end position="430"/>
    </location>
</feature>
<dbReference type="InterPro" id="IPR013767">
    <property type="entry name" value="PAS_fold"/>
</dbReference>
<dbReference type="InterPro" id="IPR052162">
    <property type="entry name" value="Sensor_kinase/Photoreceptor"/>
</dbReference>
<dbReference type="SMART" id="SM00387">
    <property type="entry name" value="HATPase_c"/>
    <property type="match status" value="1"/>
</dbReference>
<dbReference type="InterPro" id="IPR004358">
    <property type="entry name" value="Sig_transdc_His_kin-like_C"/>
</dbReference>
<comment type="catalytic activity">
    <reaction evidence="1">
        <text>ATP + protein L-histidine = ADP + protein N-phospho-L-histidine.</text>
        <dbReference type="EC" id="2.7.13.3"/>
    </reaction>
</comment>
<dbReference type="RefSeq" id="WP_214300762.1">
    <property type="nucleotide sequence ID" value="NZ_JAHDYS010000016.1"/>
</dbReference>
<dbReference type="Gene3D" id="1.10.287.130">
    <property type="match status" value="1"/>
</dbReference>
<feature type="coiled-coil region" evidence="6">
    <location>
        <begin position="436"/>
        <end position="470"/>
    </location>
</feature>
<keyword evidence="6" id="KW-0175">Coiled coil</keyword>
<dbReference type="SMART" id="SM00388">
    <property type="entry name" value="HisKA"/>
    <property type="match status" value="1"/>
</dbReference>
<keyword evidence="3" id="KW-0597">Phosphoprotein</keyword>
<dbReference type="InterPro" id="IPR003661">
    <property type="entry name" value="HisK_dim/P_dom"/>
</dbReference>
<name>A0ABS5UBR6_9BACT</name>
<keyword evidence="11" id="KW-1185">Reference proteome</keyword>
<feature type="domain" description="Histidine kinase" evidence="7">
    <location>
        <begin position="489"/>
        <end position="701"/>
    </location>
</feature>
<dbReference type="InterPro" id="IPR005467">
    <property type="entry name" value="His_kinase_dom"/>
</dbReference>
<dbReference type="PROSITE" id="PS50113">
    <property type="entry name" value="PAC"/>
    <property type="match status" value="2"/>
</dbReference>
<evidence type="ECO:0000259" key="9">
    <source>
        <dbReference type="PROSITE" id="PS50113"/>
    </source>
</evidence>
<evidence type="ECO:0000256" key="2">
    <source>
        <dbReference type="ARBA" id="ARBA00012438"/>
    </source>
</evidence>
<keyword evidence="4" id="KW-0808">Transferase</keyword>
<evidence type="ECO:0000259" key="8">
    <source>
        <dbReference type="PROSITE" id="PS50112"/>
    </source>
</evidence>
<organism evidence="10 11">
    <name type="scientific">Pelotalea chapellei</name>
    <dbReference type="NCBI Taxonomy" id="44671"/>
    <lineage>
        <taxon>Bacteria</taxon>
        <taxon>Pseudomonadati</taxon>
        <taxon>Thermodesulfobacteriota</taxon>
        <taxon>Desulfuromonadia</taxon>
        <taxon>Geobacterales</taxon>
        <taxon>Geobacteraceae</taxon>
        <taxon>Pelotalea</taxon>
    </lineage>
</organism>
<dbReference type="InterPro" id="IPR000700">
    <property type="entry name" value="PAS-assoc_C"/>
</dbReference>
<dbReference type="SMART" id="SM00091">
    <property type="entry name" value="PAS"/>
    <property type="match status" value="3"/>
</dbReference>
<gene>
    <name evidence="10" type="ORF">KJB30_14945</name>
</gene>
<dbReference type="PRINTS" id="PR00344">
    <property type="entry name" value="BCTRLSENSOR"/>
</dbReference>